<feature type="region of interest" description="Disordered" evidence="1">
    <location>
        <begin position="1"/>
        <end position="72"/>
    </location>
</feature>
<reference evidence="3" key="2">
    <citation type="submission" date="2023-01" db="EMBL/GenBank/DDBJ databases">
        <authorList>
            <person name="Sun Q."/>
            <person name="Evtushenko L."/>
        </authorList>
    </citation>
    <scope>NUCLEOTIDE SEQUENCE</scope>
    <source>
        <strain evidence="3">VKM Ac-1069</strain>
    </source>
</reference>
<proteinExistence type="predicted"/>
<gene>
    <name evidence="3" type="ORF">GCM10017577_28270</name>
</gene>
<protein>
    <submittedName>
        <fullName evidence="3">Uncharacterized protein</fullName>
    </submittedName>
</protein>
<evidence type="ECO:0000313" key="3">
    <source>
        <dbReference type="EMBL" id="GLL11686.1"/>
    </source>
</evidence>
<evidence type="ECO:0000256" key="2">
    <source>
        <dbReference type="SAM" id="SignalP"/>
    </source>
</evidence>
<feature type="compositionally biased region" description="Low complexity" evidence="1">
    <location>
        <begin position="1"/>
        <end position="34"/>
    </location>
</feature>
<sequence length="72" mass="6977">MAAAVASSAATTSCASAQGVSASSTSSGAADPASQAEDHTAKVAEERGTNARLTTGDGNPASAVRVTLRDVR</sequence>
<name>A0A9W6L138_9PSEU</name>
<keyword evidence="2" id="KW-0732">Signal</keyword>
<reference evidence="3" key="1">
    <citation type="journal article" date="2014" name="Int. J. Syst. Evol. Microbiol.">
        <title>Complete genome sequence of Corynebacterium casei LMG S-19264T (=DSM 44701T), isolated from a smear-ripened cheese.</title>
        <authorList>
            <consortium name="US DOE Joint Genome Institute (JGI-PGF)"/>
            <person name="Walter F."/>
            <person name="Albersmeier A."/>
            <person name="Kalinowski J."/>
            <person name="Ruckert C."/>
        </authorList>
    </citation>
    <scope>NUCLEOTIDE SEQUENCE</scope>
    <source>
        <strain evidence="3">VKM Ac-1069</strain>
    </source>
</reference>
<comment type="caution">
    <text evidence="3">The sequence shown here is derived from an EMBL/GenBank/DDBJ whole genome shotgun (WGS) entry which is preliminary data.</text>
</comment>
<evidence type="ECO:0000256" key="1">
    <source>
        <dbReference type="SAM" id="MobiDB-lite"/>
    </source>
</evidence>
<organism evidence="3 4">
    <name type="scientific">Pseudonocardia halophobica</name>
    <dbReference type="NCBI Taxonomy" id="29401"/>
    <lineage>
        <taxon>Bacteria</taxon>
        <taxon>Bacillati</taxon>
        <taxon>Actinomycetota</taxon>
        <taxon>Actinomycetes</taxon>
        <taxon>Pseudonocardiales</taxon>
        <taxon>Pseudonocardiaceae</taxon>
        <taxon>Pseudonocardia</taxon>
    </lineage>
</organism>
<dbReference type="AlphaFoldDB" id="A0A9W6L138"/>
<dbReference type="EMBL" id="BSFQ01000010">
    <property type="protein sequence ID" value="GLL11686.1"/>
    <property type="molecule type" value="Genomic_DNA"/>
</dbReference>
<feature type="signal peptide" evidence="2">
    <location>
        <begin position="1"/>
        <end position="17"/>
    </location>
</feature>
<dbReference type="Proteomes" id="UP001143463">
    <property type="component" value="Unassembled WGS sequence"/>
</dbReference>
<keyword evidence="4" id="KW-1185">Reference proteome</keyword>
<feature type="compositionally biased region" description="Basic and acidic residues" evidence="1">
    <location>
        <begin position="36"/>
        <end position="49"/>
    </location>
</feature>
<feature type="chain" id="PRO_5040901830" evidence="2">
    <location>
        <begin position="18"/>
        <end position="72"/>
    </location>
</feature>
<accession>A0A9W6L138</accession>
<evidence type="ECO:0000313" key="4">
    <source>
        <dbReference type="Proteomes" id="UP001143463"/>
    </source>
</evidence>